<dbReference type="Gramene" id="OB03G35160.1">
    <property type="protein sequence ID" value="OB03G35160.1"/>
    <property type="gene ID" value="OB03G35160"/>
</dbReference>
<name>J3LR40_ORYBR</name>
<dbReference type="Proteomes" id="UP000006038">
    <property type="component" value="Chromosome 3"/>
</dbReference>
<proteinExistence type="predicted"/>
<accession>J3LR40</accession>
<reference evidence="1" key="1">
    <citation type="journal article" date="2013" name="Nat. Commun.">
        <title>Whole-genome sequencing of Oryza brachyantha reveals mechanisms underlying Oryza genome evolution.</title>
        <authorList>
            <person name="Chen J."/>
            <person name="Huang Q."/>
            <person name="Gao D."/>
            <person name="Wang J."/>
            <person name="Lang Y."/>
            <person name="Liu T."/>
            <person name="Li B."/>
            <person name="Bai Z."/>
            <person name="Luis Goicoechea J."/>
            <person name="Liang C."/>
            <person name="Chen C."/>
            <person name="Zhang W."/>
            <person name="Sun S."/>
            <person name="Liao Y."/>
            <person name="Zhang X."/>
            <person name="Yang L."/>
            <person name="Song C."/>
            <person name="Wang M."/>
            <person name="Shi J."/>
            <person name="Liu G."/>
            <person name="Liu J."/>
            <person name="Zhou H."/>
            <person name="Zhou W."/>
            <person name="Yu Q."/>
            <person name="An N."/>
            <person name="Chen Y."/>
            <person name="Cai Q."/>
            <person name="Wang B."/>
            <person name="Liu B."/>
            <person name="Min J."/>
            <person name="Huang Y."/>
            <person name="Wu H."/>
            <person name="Li Z."/>
            <person name="Zhang Y."/>
            <person name="Yin Y."/>
            <person name="Song W."/>
            <person name="Jiang J."/>
            <person name="Jackson S.A."/>
            <person name="Wing R.A."/>
            <person name="Wang J."/>
            <person name="Chen M."/>
        </authorList>
    </citation>
    <scope>NUCLEOTIDE SEQUENCE [LARGE SCALE GENOMIC DNA]</scope>
    <source>
        <strain evidence="1">cv. IRGC 101232</strain>
    </source>
</reference>
<keyword evidence="2" id="KW-1185">Reference proteome</keyword>
<sequence length="68" mass="7705">MDVNGALVNWSCTANSPGLHACRDATLGQYFTNTKLISSYLGSYYYYPKFYRPIMKPVSPALCRFPPF</sequence>
<evidence type="ECO:0000313" key="1">
    <source>
        <dbReference type="EnsemblPlants" id="OB03G35160.1"/>
    </source>
</evidence>
<evidence type="ECO:0000313" key="2">
    <source>
        <dbReference type="Proteomes" id="UP000006038"/>
    </source>
</evidence>
<organism evidence="1">
    <name type="scientific">Oryza brachyantha</name>
    <name type="common">malo sina</name>
    <dbReference type="NCBI Taxonomy" id="4533"/>
    <lineage>
        <taxon>Eukaryota</taxon>
        <taxon>Viridiplantae</taxon>
        <taxon>Streptophyta</taxon>
        <taxon>Embryophyta</taxon>
        <taxon>Tracheophyta</taxon>
        <taxon>Spermatophyta</taxon>
        <taxon>Magnoliopsida</taxon>
        <taxon>Liliopsida</taxon>
        <taxon>Poales</taxon>
        <taxon>Poaceae</taxon>
        <taxon>BOP clade</taxon>
        <taxon>Oryzoideae</taxon>
        <taxon>Oryzeae</taxon>
        <taxon>Oryzinae</taxon>
        <taxon>Oryza</taxon>
    </lineage>
</organism>
<protein>
    <submittedName>
        <fullName evidence="1">Uncharacterized protein</fullName>
    </submittedName>
</protein>
<dbReference type="EnsemblPlants" id="OB03G35160.1">
    <property type="protein sequence ID" value="OB03G35160.1"/>
    <property type="gene ID" value="OB03G35160"/>
</dbReference>
<dbReference type="AlphaFoldDB" id="J3LR40"/>
<reference evidence="1" key="2">
    <citation type="submission" date="2013-04" db="UniProtKB">
        <authorList>
            <consortium name="EnsemblPlants"/>
        </authorList>
    </citation>
    <scope>IDENTIFICATION</scope>
</reference>
<dbReference type="HOGENOM" id="CLU_2798014_0_0_1"/>